<protein>
    <submittedName>
        <fullName evidence="2">Glycosyltransferase family 2</fullName>
    </submittedName>
</protein>
<gene>
    <name evidence="2" type="ORF">HAHE_14970</name>
</gene>
<dbReference type="Pfam" id="PF00535">
    <property type="entry name" value="Glycos_transf_2"/>
    <property type="match status" value="1"/>
</dbReference>
<dbReference type="PANTHER" id="PTHR48090">
    <property type="entry name" value="UNDECAPRENYL-PHOSPHATE 4-DEOXY-4-FORMAMIDO-L-ARABINOSE TRANSFERASE-RELATED"/>
    <property type="match status" value="1"/>
</dbReference>
<organism evidence="2 3">
    <name type="scientific">Haloferula helveola</name>
    <dbReference type="NCBI Taxonomy" id="490095"/>
    <lineage>
        <taxon>Bacteria</taxon>
        <taxon>Pseudomonadati</taxon>
        <taxon>Verrucomicrobiota</taxon>
        <taxon>Verrucomicrobiia</taxon>
        <taxon>Verrucomicrobiales</taxon>
        <taxon>Verrucomicrobiaceae</taxon>
        <taxon>Haloferula</taxon>
    </lineage>
</organism>
<dbReference type="CDD" id="cd04179">
    <property type="entry name" value="DPM_DPG-synthase_like"/>
    <property type="match status" value="1"/>
</dbReference>
<evidence type="ECO:0000313" key="2">
    <source>
        <dbReference type="EMBL" id="BCX47589.1"/>
    </source>
</evidence>
<dbReference type="Proteomes" id="UP001374893">
    <property type="component" value="Chromosome"/>
</dbReference>
<reference evidence="2 3" key="1">
    <citation type="submission" date="2021-06" db="EMBL/GenBank/DDBJ databases">
        <title>Complete genome of Haloferula helveola possessing various polysaccharide degrading enzymes.</title>
        <authorList>
            <person name="Takami H."/>
            <person name="Huang C."/>
            <person name="Hamasaki K."/>
        </authorList>
    </citation>
    <scope>NUCLEOTIDE SEQUENCE [LARGE SCALE GENOMIC DNA]</scope>
    <source>
        <strain evidence="2 3">CN-1</strain>
    </source>
</reference>
<evidence type="ECO:0000313" key="3">
    <source>
        <dbReference type="Proteomes" id="UP001374893"/>
    </source>
</evidence>
<sequence>MRLSVIVAAFNEEHAIGSTLADLHAHLPAETEILVVDGGKDRTGEVVEGWTDRLPGLRYIPHPNDRGKGHAIRTGIREATGDLHAQFDADGQFFAKDLLPLVEPLERGELDVVLGTRFATGSGRDADAAWSRSLGNRVVSGWASLLFGQRMTDVLAGIKAWTRASASAIDLRSDTYEYEVEIPCRAIRAGLRVGEVPVDTRAREEGESKVPVLRTGIRVLTATTRFRWQS</sequence>
<evidence type="ECO:0000259" key="1">
    <source>
        <dbReference type="Pfam" id="PF00535"/>
    </source>
</evidence>
<dbReference type="RefSeq" id="WP_338689857.1">
    <property type="nucleotide sequence ID" value="NZ_AP024702.1"/>
</dbReference>
<name>A0ABM7R8Y1_9BACT</name>
<proteinExistence type="predicted"/>
<dbReference type="Gene3D" id="3.90.550.10">
    <property type="entry name" value="Spore Coat Polysaccharide Biosynthesis Protein SpsA, Chain A"/>
    <property type="match status" value="1"/>
</dbReference>
<feature type="domain" description="Glycosyltransferase 2-like" evidence="1">
    <location>
        <begin position="4"/>
        <end position="127"/>
    </location>
</feature>
<dbReference type="InterPro" id="IPR029044">
    <property type="entry name" value="Nucleotide-diphossugar_trans"/>
</dbReference>
<dbReference type="InterPro" id="IPR001173">
    <property type="entry name" value="Glyco_trans_2-like"/>
</dbReference>
<keyword evidence="3" id="KW-1185">Reference proteome</keyword>
<dbReference type="InterPro" id="IPR050256">
    <property type="entry name" value="Glycosyltransferase_2"/>
</dbReference>
<dbReference type="PANTHER" id="PTHR48090:SF7">
    <property type="entry name" value="RFBJ PROTEIN"/>
    <property type="match status" value="1"/>
</dbReference>
<accession>A0ABM7R8Y1</accession>
<dbReference type="SUPFAM" id="SSF53448">
    <property type="entry name" value="Nucleotide-diphospho-sugar transferases"/>
    <property type="match status" value="1"/>
</dbReference>
<dbReference type="EMBL" id="AP024702">
    <property type="protein sequence ID" value="BCX47589.1"/>
    <property type="molecule type" value="Genomic_DNA"/>
</dbReference>